<proteinExistence type="inferred from homology"/>
<dbReference type="EMBL" id="JAMFMA010000002">
    <property type="protein sequence ID" value="MCL6274287.1"/>
    <property type="molecule type" value="Genomic_DNA"/>
</dbReference>
<keyword evidence="8" id="KW-0418">Kinase</keyword>
<keyword evidence="12" id="KW-1133">Transmembrane helix</keyword>
<evidence type="ECO:0000256" key="9">
    <source>
        <dbReference type="ARBA" id="ARBA00022840"/>
    </source>
</evidence>
<dbReference type="RefSeq" id="WP_249657472.1">
    <property type="nucleotide sequence ID" value="NZ_JAMFMA010000002.1"/>
</dbReference>
<keyword evidence="9" id="KW-0067">ATP-binding</keyword>
<comment type="catalytic activity">
    <reaction evidence="11">
        <text>D-ribulose 5-phosphate + ATP = D-ribulose 1,5-bisphosphate + ADP + H(+)</text>
        <dbReference type="Rhea" id="RHEA:19365"/>
        <dbReference type="ChEBI" id="CHEBI:15378"/>
        <dbReference type="ChEBI" id="CHEBI:30616"/>
        <dbReference type="ChEBI" id="CHEBI:57870"/>
        <dbReference type="ChEBI" id="CHEBI:58121"/>
        <dbReference type="ChEBI" id="CHEBI:456216"/>
        <dbReference type="EC" id="2.7.1.19"/>
    </reaction>
</comment>
<keyword evidence="5" id="KW-0113">Calvin cycle</keyword>
<reference evidence="14 15" key="1">
    <citation type="submission" date="2022-05" db="EMBL/GenBank/DDBJ databases">
        <authorList>
            <person name="Park J.-S."/>
        </authorList>
    </citation>
    <scope>NUCLEOTIDE SEQUENCE [LARGE SCALE GENOMIC DNA]</scope>
    <source>
        <strain evidence="14 15">2012CJ35-5</strain>
    </source>
</reference>
<evidence type="ECO:0000313" key="15">
    <source>
        <dbReference type="Proteomes" id="UP001203607"/>
    </source>
</evidence>
<keyword evidence="12" id="KW-0812">Transmembrane</keyword>
<evidence type="ECO:0000256" key="5">
    <source>
        <dbReference type="ARBA" id="ARBA00022567"/>
    </source>
</evidence>
<keyword evidence="15" id="KW-1185">Reference proteome</keyword>
<keyword evidence="7" id="KW-0547">Nucleotide-binding</keyword>
<dbReference type="Pfam" id="PF00485">
    <property type="entry name" value="PRK"/>
    <property type="match status" value="1"/>
</dbReference>
<comment type="pathway">
    <text evidence="1">Carbohydrate biosynthesis; Calvin cycle.</text>
</comment>
<evidence type="ECO:0000256" key="3">
    <source>
        <dbReference type="ARBA" id="ARBA00012042"/>
    </source>
</evidence>
<keyword evidence="6" id="KW-0808">Transferase</keyword>
<evidence type="ECO:0000256" key="7">
    <source>
        <dbReference type="ARBA" id="ARBA00022741"/>
    </source>
</evidence>
<evidence type="ECO:0000259" key="13">
    <source>
        <dbReference type="Pfam" id="PF00485"/>
    </source>
</evidence>
<feature type="transmembrane region" description="Helical" evidence="12">
    <location>
        <begin position="21"/>
        <end position="41"/>
    </location>
</feature>
<evidence type="ECO:0000256" key="1">
    <source>
        <dbReference type="ARBA" id="ARBA00005215"/>
    </source>
</evidence>
<keyword evidence="4" id="KW-0602">Photosynthesis</keyword>
<evidence type="ECO:0000256" key="2">
    <source>
        <dbReference type="ARBA" id="ARBA00009719"/>
    </source>
</evidence>
<evidence type="ECO:0000256" key="4">
    <source>
        <dbReference type="ARBA" id="ARBA00022531"/>
    </source>
</evidence>
<dbReference type="InterPro" id="IPR006083">
    <property type="entry name" value="PRK/URK"/>
</dbReference>
<feature type="transmembrane region" description="Helical" evidence="12">
    <location>
        <begin position="84"/>
        <end position="117"/>
    </location>
</feature>
<comment type="similarity">
    <text evidence="2">Belongs to the phosphoribulokinase family.</text>
</comment>
<keyword evidence="12" id="KW-0472">Membrane</keyword>
<feature type="domain" description="Phosphoribulokinase/uridine kinase" evidence="13">
    <location>
        <begin position="412"/>
        <end position="590"/>
    </location>
</feature>
<evidence type="ECO:0000256" key="12">
    <source>
        <dbReference type="SAM" id="Phobius"/>
    </source>
</evidence>
<protein>
    <recommendedName>
        <fullName evidence="3">phosphoribulokinase</fullName>
        <ecNumber evidence="3">2.7.1.19</ecNumber>
    </recommendedName>
    <alternativeName>
        <fullName evidence="10">Phosphopentokinase</fullName>
    </alternativeName>
</protein>
<evidence type="ECO:0000256" key="6">
    <source>
        <dbReference type="ARBA" id="ARBA00022679"/>
    </source>
</evidence>
<feature type="transmembrane region" description="Helical" evidence="12">
    <location>
        <begin position="373"/>
        <end position="394"/>
    </location>
</feature>
<gene>
    <name evidence="14" type="ORF">M3P19_09715</name>
</gene>
<dbReference type="Proteomes" id="UP001203607">
    <property type="component" value="Unassembled WGS sequence"/>
</dbReference>
<dbReference type="SUPFAM" id="SSF52540">
    <property type="entry name" value="P-loop containing nucleoside triphosphate hydrolases"/>
    <property type="match status" value="1"/>
</dbReference>
<evidence type="ECO:0000313" key="14">
    <source>
        <dbReference type="EMBL" id="MCL6274287.1"/>
    </source>
</evidence>
<feature type="transmembrane region" description="Helical" evidence="12">
    <location>
        <begin position="208"/>
        <end position="226"/>
    </location>
</feature>
<comment type="caution">
    <text evidence="14">The sequence shown here is derived from an EMBL/GenBank/DDBJ whole genome shotgun (WGS) entry which is preliminary data.</text>
</comment>
<name>A0ABT0PSC7_9FLAO</name>
<evidence type="ECO:0000256" key="11">
    <source>
        <dbReference type="ARBA" id="ARBA00047663"/>
    </source>
</evidence>
<feature type="transmembrane region" description="Helical" evidence="12">
    <location>
        <begin position="137"/>
        <end position="162"/>
    </location>
</feature>
<dbReference type="InterPro" id="IPR027417">
    <property type="entry name" value="P-loop_NTPase"/>
</dbReference>
<feature type="transmembrane region" description="Helical" evidence="12">
    <location>
        <begin position="304"/>
        <end position="320"/>
    </location>
</feature>
<feature type="transmembrane region" description="Helical" evidence="12">
    <location>
        <begin position="174"/>
        <end position="196"/>
    </location>
</feature>
<organism evidence="14 15">
    <name type="scientific">Flagellimonas spongiicola</name>
    <dbReference type="NCBI Taxonomy" id="2942208"/>
    <lineage>
        <taxon>Bacteria</taxon>
        <taxon>Pseudomonadati</taxon>
        <taxon>Bacteroidota</taxon>
        <taxon>Flavobacteriia</taxon>
        <taxon>Flavobacteriales</taxon>
        <taxon>Flavobacteriaceae</taxon>
        <taxon>Flagellimonas</taxon>
    </lineage>
</organism>
<dbReference type="PANTHER" id="PTHR10285">
    <property type="entry name" value="URIDINE KINASE"/>
    <property type="match status" value="1"/>
</dbReference>
<dbReference type="InterPro" id="IPR006082">
    <property type="entry name" value="PRK"/>
</dbReference>
<dbReference type="EC" id="2.7.1.19" evidence="3"/>
<dbReference type="Gene3D" id="3.40.50.300">
    <property type="entry name" value="P-loop containing nucleotide triphosphate hydrolases"/>
    <property type="match status" value="1"/>
</dbReference>
<sequence length="697" mass="80659">MKHTTLFSLTDKQGIKRLGFLNCRLFWIGLTLKIVLSFFFAGEFLKNSFIPFVVYFFDSGFDSPYVYFQEIGDNDAFPYPPMMLYFLGFLGGFASNISPFFIRIPLLLSDIGILIILNRLLKNQSVKLLKYYWLSPVLIYISYIHGQLDAVPILFLFVSAYLLFNKERVKSSVFLGLGVAAKTNLLLVIPFFLLYIYKNNNEKKVTKFLVPCLVLILTFLIVNVPFTESKQFINMVYGNSEQSKIWNAVIPMLGELRFYIIPSIYLILLATASRFKRISNDLLLIFIGFSFAILLIFIPPQPGWYFWILPFFVYFAIRENKFSFLPILVLQGAFLAYFALIEDSDFFSAFLYSQNDFTIYKKLEVFDSGTVNLIQGLALTFLQTCLLLNVYWIYKWGIKRNLEKKIKNKPFLIGIGGDSGVGKSTLTELLTNLFGSENMTIIRGDDMHRWERGHDKWDEITHLSPKANHLYTDIRHLKSLKNGKNIRRRFYDHGSGKFTDQRKVYSNKILVFEGLHPFYISAKRDLFDLKVFVEPEEDLRLHWKISRDVLKRDYTKEKVIKQLQLREADSNKYIRSQASFSDIKVTFYTLNEIASIGNGVDVDLALRIEIENNVDVNELLEHLSPISSIEINHEYATHNQVIDAKGHITSDDIKNAVDAFIGDYDEFVEAAKFVNGLNGFLQLFLIYCIVYNVKHGN</sequence>
<accession>A0ABT0PSC7</accession>
<feature type="transmembrane region" description="Helical" evidence="12">
    <location>
        <begin position="246"/>
        <end position="270"/>
    </location>
</feature>
<dbReference type="PRINTS" id="PR00478">
    <property type="entry name" value="PHRIBLKINASE"/>
</dbReference>
<feature type="transmembrane region" description="Helical" evidence="12">
    <location>
        <begin position="282"/>
        <end position="298"/>
    </location>
</feature>
<feature type="transmembrane region" description="Helical" evidence="12">
    <location>
        <begin position="327"/>
        <end position="353"/>
    </location>
</feature>
<evidence type="ECO:0000256" key="10">
    <source>
        <dbReference type="ARBA" id="ARBA00031382"/>
    </source>
</evidence>
<evidence type="ECO:0000256" key="8">
    <source>
        <dbReference type="ARBA" id="ARBA00022777"/>
    </source>
</evidence>